<keyword evidence="2" id="KW-1185">Reference proteome</keyword>
<evidence type="ECO:0000313" key="2">
    <source>
        <dbReference type="Proteomes" id="UP001164250"/>
    </source>
</evidence>
<name>A0ACC1ALZ4_9ROSI</name>
<gene>
    <name evidence="1" type="ORF">Patl1_32749</name>
</gene>
<comment type="caution">
    <text evidence="1">The sequence shown here is derived from an EMBL/GenBank/DDBJ whole genome shotgun (WGS) entry which is preliminary data.</text>
</comment>
<accession>A0ACC1ALZ4</accession>
<proteinExistence type="predicted"/>
<reference evidence="2" key="1">
    <citation type="journal article" date="2023" name="G3 (Bethesda)">
        <title>Genome assembly and association tests identify interacting loci associated with vigor, precocity, and sex in interspecific pistachio rootstocks.</title>
        <authorList>
            <person name="Palmer W."/>
            <person name="Jacygrad E."/>
            <person name="Sagayaradj S."/>
            <person name="Cavanaugh K."/>
            <person name="Han R."/>
            <person name="Bertier L."/>
            <person name="Beede B."/>
            <person name="Kafkas S."/>
            <person name="Golino D."/>
            <person name="Preece J."/>
            <person name="Michelmore R."/>
        </authorList>
    </citation>
    <scope>NUCLEOTIDE SEQUENCE [LARGE SCALE GENOMIC DNA]</scope>
</reference>
<evidence type="ECO:0000313" key="1">
    <source>
        <dbReference type="EMBL" id="KAJ0087709.1"/>
    </source>
</evidence>
<dbReference type="Proteomes" id="UP001164250">
    <property type="component" value="Chromosome 9"/>
</dbReference>
<protein>
    <submittedName>
        <fullName evidence="1">Uncharacterized protein</fullName>
    </submittedName>
</protein>
<organism evidence="1 2">
    <name type="scientific">Pistacia atlantica</name>
    <dbReference type="NCBI Taxonomy" id="434234"/>
    <lineage>
        <taxon>Eukaryota</taxon>
        <taxon>Viridiplantae</taxon>
        <taxon>Streptophyta</taxon>
        <taxon>Embryophyta</taxon>
        <taxon>Tracheophyta</taxon>
        <taxon>Spermatophyta</taxon>
        <taxon>Magnoliopsida</taxon>
        <taxon>eudicotyledons</taxon>
        <taxon>Gunneridae</taxon>
        <taxon>Pentapetalae</taxon>
        <taxon>rosids</taxon>
        <taxon>malvids</taxon>
        <taxon>Sapindales</taxon>
        <taxon>Anacardiaceae</taxon>
        <taxon>Pistacia</taxon>
    </lineage>
</organism>
<sequence>MFHTSDGTSIVRHMIFVMRLPALYQLAILWLLTHKFYLALLHLAHTL</sequence>
<dbReference type="EMBL" id="CM047905">
    <property type="protein sequence ID" value="KAJ0087709.1"/>
    <property type="molecule type" value="Genomic_DNA"/>
</dbReference>